<protein>
    <submittedName>
        <fullName evidence="1">Uncharacterized protein</fullName>
    </submittedName>
</protein>
<proteinExistence type="predicted"/>
<dbReference type="AlphaFoldDB" id="A0A0S4N5W1"/>
<dbReference type="Proteomes" id="UP000320623">
    <property type="component" value="Unassembled WGS sequence"/>
</dbReference>
<dbReference type="STRING" id="1643428.GCA_001442855_01221"/>
<evidence type="ECO:0000313" key="2">
    <source>
        <dbReference type="Proteomes" id="UP000320623"/>
    </source>
</evidence>
<gene>
    <name evidence="1" type="ORF">JGI1_01248</name>
</gene>
<accession>A0A0S4N5W1</accession>
<keyword evidence="2" id="KW-1185">Reference proteome</keyword>
<dbReference type="EMBL" id="FAOO01000007">
    <property type="protein sequence ID" value="CUU05409.1"/>
    <property type="molecule type" value="Genomic_DNA"/>
</dbReference>
<dbReference type="RefSeq" id="WP_140944990.1">
    <property type="nucleotide sequence ID" value="NZ_FAOO01000007.1"/>
</dbReference>
<evidence type="ECO:0000313" key="1">
    <source>
        <dbReference type="EMBL" id="CUU05409.1"/>
    </source>
</evidence>
<name>A0A0S4N5W1_9BACT</name>
<sequence length="135" mass="16129">MPRKSPRIEPEFKYDFTLYLSIDYDEIKDEKFLKFLIETTQHFVAFSYELNVEVQKEDNQLTFVILGFKPPSSPISQFGPARFEYRIYGYKEGIYKITVVKKEKIKNRFQVLITDDRIKVKSEPQKNKFVKIKVS</sequence>
<reference evidence="2" key="1">
    <citation type="submission" date="2015-11" db="EMBL/GenBank/DDBJ databases">
        <authorList>
            <person name="Varghese N."/>
        </authorList>
    </citation>
    <scope>NUCLEOTIDE SEQUENCE [LARGE SCALE GENOMIC DNA]</scope>
</reference>
<dbReference type="OrthoDB" id="9810488at2"/>
<organism evidence="1 2">
    <name type="scientific">Candidatus Thermokryptus mobilis</name>
    <dbReference type="NCBI Taxonomy" id="1643428"/>
    <lineage>
        <taxon>Bacteria</taxon>
        <taxon>Pseudomonadati</taxon>
        <taxon>Candidatus Kryptoniota</taxon>
        <taxon>Candidatus Thermokryptus</taxon>
    </lineage>
</organism>